<reference evidence="1" key="1">
    <citation type="submission" date="2021-11" db="EMBL/GenBank/DDBJ databases">
        <title>Fusarium solani-melongenae Genome sequencing and assembly.</title>
        <authorList>
            <person name="Xie S."/>
            <person name="Huang L."/>
            <person name="Zhang X."/>
        </authorList>
    </citation>
    <scope>NUCLEOTIDE SEQUENCE</scope>
    <source>
        <strain evidence="1">CRI 24-3</strain>
    </source>
</reference>
<sequence>MDDGVPSLYRQIAPKEGQVEPATGGLSSRRMEILWQTLLEPAVVEFYPGQFQKDQQVHSMIDMIRGSSEGLRYFRRTHRTLFQDSNFQWRRMNVFKDTFLTTNITLPTPKILGMGIGIQETSLLSIPVRNLASSFYEIIRPDWTMSLEPLELRWLPDLREFTMACPKQCGDAMPSSDKGDTAVTGDWYGFRYHVSTHRVEYTHLSGQEILETGLAGKDPLTGLSGTVVRLWIMREGEEDNSEKKRHHEWNELCLETRLDDPEMRKAWQVWQLTRARFENPVRTKPVMLFCPTW</sequence>
<name>A0ACD3YQ94_FUSSC</name>
<accession>A0ACD3YQ94</accession>
<protein>
    <submittedName>
        <fullName evidence="1">Uncharacterized protein</fullName>
    </submittedName>
</protein>
<dbReference type="Proteomes" id="UP000830768">
    <property type="component" value="Chromosome 2"/>
</dbReference>
<dbReference type="EMBL" id="CP090031">
    <property type="protein sequence ID" value="UPK91060.1"/>
    <property type="molecule type" value="Genomic_DNA"/>
</dbReference>
<gene>
    <name evidence="1" type="ORF">LCI18_001995</name>
</gene>
<proteinExistence type="predicted"/>
<keyword evidence="2" id="KW-1185">Reference proteome</keyword>
<evidence type="ECO:0000313" key="1">
    <source>
        <dbReference type="EMBL" id="UPK91060.1"/>
    </source>
</evidence>
<evidence type="ECO:0000313" key="2">
    <source>
        <dbReference type="Proteomes" id="UP000830768"/>
    </source>
</evidence>
<organism evidence="1 2">
    <name type="scientific">Fusarium solani subsp. cucurbitae</name>
    <name type="common">Neocosmosporum cucurbitae</name>
    <dbReference type="NCBI Taxonomy" id="2747967"/>
    <lineage>
        <taxon>Eukaryota</taxon>
        <taxon>Fungi</taxon>
        <taxon>Dikarya</taxon>
        <taxon>Ascomycota</taxon>
        <taxon>Pezizomycotina</taxon>
        <taxon>Sordariomycetes</taxon>
        <taxon>Hypocreomycetidae</taxon>
        <taxon>Hypocreales</taxon>
        <taxon>Nectriaceae</taxon>
        <taxon>Fusarium</taxon>
        <taxon>Fusarium solani species complex</taxon>
    </lineage>
</organism>